<proteinExistence type="predicted"/>
<dbReference type="InterPro" id="IPR011009">
    <property type="entry name" value="Kinase-like_dom_sf"/>
</dbReference>
<dbReference type="SUPFAM" id="SSF56112">
    <property type="entry name" value="Protein kinase-like (PK-like)"/>
    <property type="match status" value="1"/>
</dbReference>
<evidence type="ECO:0000256" key="3">
    <source>
        <dbReference type="ARBA" id="ARBA00022777"/>
    </source>
</evidence>
<evidence type="ECO:0000256" key="4">
    <source>
        <dbReference type="ARBA" id="ARBA00022840"/>
    </source>
</evidence>
<keyword evidence="7" id="KW-1185">Reference proteome</keyword>
<sequence>MSDGNEINKHYPDFLNKDFVQVRQLDKGAFGKIFVARRKDDSKVYVLKMMFGMTDKDIETIRDEVIVLASINHKNVVRYLDAWIETMGIEEYNTYYKNIESDSESNSEDYLTFSNKQDEHLQSFSSRLNEVSSRKPQGDFKIGIIPFNDDDDFDEDDFQEQQWDIEEDSDNINNDIQWGFDEDLDKENSNSINEINQKSNGFGSNEEEDDDDYEYVTVSDNDESYSEISEFETNKEEPIKLSGEITDKEIEEKEIKEISIDKTNLQLNETSNERVKVVVIQMEYCSGSNLSRIIESQELHYSKKNANEKINFYFKQIITGIQYIHSKNIIHGDLKPANIFRDGDILKIGDFGYATMAKNRNKCKFVGTPGYTAPEVSSGDYDTSIDIYSLGIILLEMCMSCVTRSEFILGIELIKKRQINETVSKYFPQLSQLILNMTESDPKKRPDANQILEKISGMEETQRKLEYIKPLLQNHNSIFQSIVNKATSQINNNCVFREQYIQSIKFVEDQVREINKKIGAINCFFYPIIPFKWIADETVTSPMMNNSDNELLVILNNFVDLMKVIMINRKKISTTNTPLHIQIPLYELGSNDVINFASTMLIKPSSDESIIFDMCDVLQEVNEIMKKCCNIKYKIIISNSQINDIIVRLPKIEQNKLFNGENTMKNTLRSLKLLKKNKVFSNDSSIQIVLDNFIQQINMYNELFDDSILYYSSNIHTFNDQDPSVITFEVNVNDINVITGGSLRRIGVDSREAGVGYLFNVSVMAMCCEPYLVEEYLKQQQKDKVKVIIETSNNILKEMIGLYFERSGFKVVDKIESELNAIQLVKVKVNEQNCIVTFDEIEFGSIQLSIQIYEKNKICIARDNMNILDVIEFLKTFQHHKNDKNQISLRIAEFDKEIIQENKEKIIIKNKFIPVIPLQSDYIKMIMENGIRTTLNEIQKDKHFDKMTFNKITEKVKMVNSFITSIAFTISSPKIIIFYSSIDEEYVTLVVNPSNAQKL</sequence>
<comment type="caution">
    <text evidence="6">The sequence shown here is derived from an EMBL/GenBank/DDBJ whole genome shotgun (WGS) entry which is preliminary data.</text>
</comment>
<dbReference type="Gene3D" id="1.10.510.10">
    <property type="entry name" value="Transferase(Phosphotransferase) domain 1"/>
    <property type="match status" value="1"/>
</dbReference>
<evidence type="ECO:0000259" key="5">
    <source>
        <dbReference type="PROSITE" id="PS50011"/>
    </source>
</evidence>
<dbReference type="Proteomes" id="UP001628156">
    <property type="component" value="Unassembled WGS sequence"/>
</dbReference>
<evidence type="ECO:0000256" key="1">
    <source>
        <dbReference type="ARBA" id="ARBA00022679"/>
    </source>
</evidence>
<feature type="domain" description="Protein kinase" evidence="5">
    <location>
        <begin position="19"/>
        <end position="468"/>
    </location>
</feature>
<protein>
    <recommendedName>
        <fullName evidence="5">Protein kinase domain-containing protein</fullName>
    </recommendedName>
</protein>
<dbReference type="PANTHER" id="PTHR11042:SF187">
    <property type="entry name" value="EUKARYOTIC TRANSLATION INITIATION FACTOR 2-ALPHA KINASE 2"/>
    <property type="match status" value="1"/>
</dbReference>
<dbReference type="InterPro" id="IPR050339">
    <property type="entry name" value="CC_SR_Kinase"/>
</dbReference>
<dbReference type="PANTHER" id="PTHR11042">
    <property type="entry name" value="EUKARYOTIC TRANSLATION INITIATION FACTOR 2-ALPHA KINASE EIF2-ALPHA KINASE -RELATED"/>
    <property type="match status" value="1"/>
</dbReference>
<evidence type="ECO:0000313" key="6">
    <source>
        <dbReference type="EMBL" id="GAB1223626.1"/>
    </source>
</evidence>
<dbReference type="Pfam" id="PF00069">
    <property type="entry name" value="Pkinase"/>
    <property type="match status" value="1"/>
</dbReference>
<dbReference type="Gene3D" id="3.30.200.20">
    <property type="entry name" value="Phosphorylase Kinase, domain 1"/>
    <property type="match status" value="1"/>
</dbReference>
<evidence type="ECO:0000256" key="2">
    <source>
        <dbReference type="ARBA" id="ARBA00022741"/>
    </source>
</evidence>
<dbReference type="EMBL" id="BAAFRS010000156">
    <property type="protein sequence ID" value="GAB1223626.1"/>
    <property type="molecule type" value="Genomic_DNA"/>
</dbReference>
<organism evidence="6 7">
    <name type="scientific">Entamoeba nuttalli</name>
    <dbReference type="NCBI Taxonomy" id="412467"/>
    <lineage>
        <taxon>Eukaryota</taxon>
        <taxon>Amoebozoa</taxon>
        <taxon>Evosea</taxon>
        <taxon>Archamoebae</taxon>
        <taxon>Mastigamoebida</taxon>
        <taxon>Entamoebidae</taxon>
        <taxon>Entamoeba</taxon>
    </lineage>
</organism>
<keyword evidence="2" id="KW-0547">Nucleotide-binding</keyword>
<reference evidence="6 7" key="1">
    <citation type="journal article" date="2019" name="PLoS Negl. Trop. Dis.">
        <title>Whole genome sequencing of Entamoeba nuttalli reveals mammalian host-related molecular signatures and a novel octapeptide-repeat surface protein.</title>
        <authorList>
            <person name="Tanaka M."/>
            <person name="Makiuchi T."/>
            <person name="Komiyama T."/>
            <person name="Shiina T."/>
            <person name="Osaki K."/>
            <person name="Tachibana H."/>
        </authorList>
    </citation>
    <scope>NUCLEOTIDE SEQUENCE [LARGE SCALE GENOMIC DNA]</scope>
    <source>
        <strain evidence="6 7">P19-061405</strain>
    </source>
</reference>
<dbReference type="PROSITE" id="PS50011">
    <property type="entry name" value="PROTEIN_KINASE_DOM"/>
    <property type="match status" value="1"/>
</dbReference>
<dbReference type="InterPro" id="IPR000719">
    <property type="entry name" value="Prot_kinase_dom"/>
</dbReference>
<keyword evidence="4" id="KW-0067">ATP-binding</keyword>
<dbReference type="SMART" id="SM00220">
    <property type="entry name" value="S_TKc"/>
    <property type="match status" value="1"/>
</dbReference>
<gene>
    <name evidence="6" type="ORF">ENUP19_0156G0029</name>
</gene>
<name>A0ABQ0DLD2_9EUKA</name>
<keyword evidence="3" id="KW-0418">Kinase</keyword>
<keyword evidence="1" id="KW-0808">Transferase</keyword>
<accession>A0ABQ0DLD2</accession>
<evidence type="ECO:0000313" key="7">
    <source>
        <dbReference type="Proteomes" id="UP001628156"/>
    </source>
</evidence>